<keyword evidence="9" id="KW-0547">Nucleotide-binding</keyword>
<evidence type="ECO:0000256" key="17">
    <source>
        <dbReference type="PROSITE-ProRule" id="PRU00169"/>
    </source>
</evidence>
<dbReference type="Gene3D" id="3.30.565.10">
    <property type="entry name" value="Histidine kinase-like ATPase, C-terminal domain"/>
    <property type="match status" value="1"/>
</dbReference>
<evidence type="ECO:0000256" key="3">
    <source>
        <dbReference type="ARBA" id="ARBA00006402"/>
    </source>
</evidence>
<evidence type="ECO:0000256" key="12">
    <source>
        <dbReference type="ARBA" id="ARBA00022989"/>
    </source>
</evidence>
<keyword evidence="8" id="KW-0812">Transmembrane</keyword>
<comment type="catalytic activity">
    <reaction evidence="1">
        <text>ATP + protein L-histidine = ADP + protein N-phospho-L-histidine.</text>
        <dbReference type="EC" id="2.7.13.3"/>
    </reaction>
</comment>
<comment type="function">
    <text evidence="15">May play the central regulatory role in sporulation. It may be an element of the effector pathway responsible for the activation of sporulation genes in response to nutritional stress. Spo0A may act in concert with spo0H (a sigma factor) to control the expression of some genes that are critical to the sporulation process.</text>
</comment>
<gene>
    <name evidence="25" type="ORF">SAMN05421730_100276</name>
</gene>
<keyword evidence="12" id="KW-1133">Transmembrane helix</keyword>
<dbReference type="PANTHER" id="PTHR45339">
    <property type="entry name" value="HYBRID SIGNAL TRANSDUCTION HISTIDINE KINASE J"/>
    <property type="match status" value="1"/>
</dbReference>
<feature type="domain" description="GGDEF" evidence="24">
    <location>
        <begin position="1332"/>
        <end position="1469"/>
    </location>
</feature>
<feature type="domain" description="PAS" evidence="22">
    <location>
        <begin position="10"/>
        <end position="80"/>
    </location>
</feature>
<evidence type="ECO:0000256" key="8">
    <source>
        <dbReference type="ARBA" id="ARBA00022692"/>
    </source>
</evidence>
<feature type="domain" description="Response regulatory" evidence="21">
    <location>
        <begin position="1010"/>
        <end position="1126"/>
    </location>
</feature>
<feature type="domain" description="PAS" evidence="22">
    <location>
        <begin position="246"/>
        <end position="292"/>
    </location>
</feature>
<evidence type="ECO:0000313" key="25">
    <source>
        <dbReference type="EMBL" id="SCP95632.1"/>
    </source>
</evidence>
<evidence type="ECO:0000256" key="15">
    <source>
        <dbReference type="ARBA" id="ARBA00024867"/>
    </source>
</evidence>
<dbReference type="Proteomes" id="UP000199315">
    <property type="component" value="Unassembled WGS sequence"/>
</dbReference>
<dbReference type="EMBL" id="FMKA01000002">
    <property type="protein sequence ID" value="SCP95632.1"/>
    <property type="molecule type" value="Genomic_DNA"/>
</dbReference>
<dbReference type="CDD" id="cd16922">
    <property type="entry name" value="HATPase_EvgS-ArcB-TorS-like"/>
    <property type="match status" value="1"/>
</dbReference>
<evidence type="ECO:0000256" key="16">
    <source>
        <dbReference type="ARBA" id="ARBA00074306"/>
    </source>
</evidence>
<keyword evidence="7" id="KW-0808">Transferase</keyword>
<dbReference type="InterPro" id="IPR013655">
    <property type="entry name" value="PAS_fold_3"/>
</dbReference>
<feature type="domain" description="Histidine kinase" evidence="20">
    <location>
        <begin position="767"/>
        <end position="988"/>
    </location>
</feature>
<dbReference type="CDD" id="cd19920">
    <property type="entry name" value="REC_PA4781-like"/>
    <property type="match status" value="1"/>
</dbReference>
<comment type="caution">
    <text evidence="17">Lacks conserved residue(s) required for the propagation of feature annotation.</text>
</comment>
<dbReference type="SMART" id="SM00448">
    <property type="entry name" value="REC"/>
    <property type="match status" value="2"/>
</dbReference>
<dbReference type="CDD" id="cd00082">
    <property type="entry name" value="HisKA"/>
    <property type="match status" value="1"/>
</dbReference>
<dbReference type="SUPFAM" id="SSF55785">
    <property type="entry name" value="PYP-like sensor domain (PAS domain)"/>
    <property type="match status" value="6"/>
</dbReference>
<dbReference type="PROSITE" id="PS50887">
    <property type="entry name" value="GGDEF"/>
    <property type="match status" value="1"/>
</dbReference>
<dbReference type="InterPro" id="IPR003594">
    <property type="entry name" value="HATPase_dom"/>
</dbReference>
<evidence type="ECO:0000259" key="22">
    <source>
        <dbReference type="PROSITE" id="PS50112"/>
    </source>
</evidence>
<evidence type="ECO:0000256" key="2">
    <source>
        <dbReference type="ARBA" id="ARBA00004370"/>
    </source>
</evidence>
<proteinExistence type="inferred from homology"/>
<feature type="domain" description="PAC" evidence="23">
    <location>
        <begin position="320"/>
        <end position="370"/>
    </location>
</feature>
<dbReference type="SUPFAM" id="SSF55073">
    <property type="entry name" value="Nucleotide cyclase"/>
    <property type="match status" value="1"/>
</dbReference>
<dbReference type="PRINTS" id="PR00344">
    <property type="entry name" value="BCTRLSENSOR"/>
</dbReference>
<dbReference type="Pfam" id="PF00512">
    <property type="entry name" value="HisKA"/>
    <property type="match status" value="1"/>
</dbReference>
<keyword evidence="10" id="KW-0418">Kinase</keyword>
<dbReference type="InterPro" id="IPR001789">
    <property type="entry name" value="Sig_transdc_resp-reg_receiver"/>
</dbReference>
<sequence length="1474" mass="167226">MNNMNESSGERDIMERFLSANQNLTIIVDQHTRFLKTNCAWEKTLGYSEEELQRKNLFGLVHPQETESFYEELKSIKEQQAFAGITRRFRHKDGTYRSIEIWGYFKDECYYMVAKDVSDIVKMQKAMEESEKNFHTFFETIDDMVFVADKSGEILYVNQTAVEKLGYARDALIGMKIIDIHPEVYREEASAIIRDMLGGIRNYCPLPIQKKNGEFLPVETRITFGTWNGKNCIYGISKDLSKQQAALDKFQKFFNNNPSLMAVTRISDYTISDVNKAFLEKLGFEKEEVIGKKGSEIGIFVPAGNTDDLVRELAETGMIESVELDMKNRDGEILHGVFSCTRIDNQGEVSYLSVFTDITEQKDMEMKLHAARENMQVILDNLPAMAWMKDEEGRFIDVNKEFVRYSGRELHEIIGHTDFDVWEEELARHCSEEDQKVMESREKQTRVFKCCKDGNVKWFETHKSPIFGRVRKVIGLTGIIQDVTDRKEMEINLEMEKRFTDQMLNAIPDILFYKDVKGRYIGFNKAFEDQFPNQTREEIMGKTDRELMWDPEDAEYFVKTDKAVLEQGKQMSVEDMVTKVNGEARIIETKKVPFYNNDGQIGGILGVARDITTHKAMKEELRESEERFRQLFENMTNGFSLNEVVYDQEGKPCDCRYLLVNRAYEKATGRAGSSIVGKTYSEVMEGIDEKRILDYCRVAISGKPMTLERSVSGEDKIISEFVYSPRKDQFAIIYEDITERKKLDEALIEAKQNAEQANKAKDRFLATMSHEIRTPMNGILGFLQLLEKTELTREQRGYVDNMKTSSNLLHSVIDDILDFSKMEARGVELENIPFNLHDVAEDAVIPFAAAAFNKEIDINLYIEPGTPEHVTGDPTRLKQVVANLMNNAVKFTDSGSVSVTISKGAETEERYEILFKVEDTGIGIPSEVIPKLFKPFNQADSSTIRRFGGTGLGLSISKTLVEAMGGTISVDSVPNKGSIFSFTVRLGRRVGNLPVSLQDMDEYKVLKDKKVMLVGGNIRSRGILASYLREIGMGVIELSEGSEAIAELMQSWKGRVHAVVMSDRIQDMDTEDLSVALKSISMTKDIPQIIVASKMSNADGAGTAARTTLPKPFRKRELLSVMAEEIEKSINRKAETETGESREETSRKESEKSIYSEKPGIQEGGDRSQRKQRILVVDDVLVNIQLLIAALEKDYDIIPAANGKEAIRIAHSENKPDLILLDVMMPEMNGYEVCQRLSEDSETKDIPVIFLTAMREVEDEEYGLKLGAVDYITKPFSIPIVKLKVKNQLAIKKYENQLKENSRTDPLTGIANRRRFDETFEVELRRARRMGTCFSVLIADIDHFKNYNDAYGHLAGDDCLCLVAGIIRDSLRRPADLAARWGGEEFVCLLPDTDRKGAAVIGEMIRQAVMDLAIPHKDSKVAEVVTVSIGSVTSDPKEESDYEKLMERADQALYAAKGSGRNRVCSWDQVKDGR</sequence>
<dbReference type="InterPro" id="IPR000014">
    <property type="entry name" value="PAS"/>
</dbReference>
<evidence type="ECO:0000256" key="6">
    <source>
        <dbReference type="ARBA" id="ARBA00022553"/>
    </source>
</evidence>
<dbReference type="Gene3D" id="1.10.287.130">
    <property type="match status" value="1"/>
</dbReference>
<dbReference type="PROSITE" id="PS50109">
    <property type="entry name" value="HIS_KIN"/>
    <property type="match status" value="1"/>
</dbReference>
<keyword evidence="6 17" id="KW-0597">Phosphoprotein</keyword>
<reference evidence="25 26" key="1">
    <citation type="submission" date="2016-09" db="EMBL/GenBank/DDBJ databases">
        <authorList>
            <person name="Capua I."/>
            <person name="De Benedictis P."/>
            <person name="Joannis T."/>
            <person name="Lombin L.H."/>
            <person name="Cattoli G."/>
        </authorList>
    </citation>
    <scope>NUCLEOTIDE SEQUENCE [LARGE SCALE GENOMIC DNA]</scope>
    <source>
        <strain evidence="25 26">GluBS11</strain>
    </source>
</reference>
<evidence type="ECO:0000256" key="1">
    <source>
        <dbReference type="ARBA" id="ARBA00000085"/>
    </source>
</evidence>
<dbReference type="Pfam" id="PF00990">
    <property type="entry name" value="GGDEF"/>
    <property type="match status" value="1"/>
</dbReference>
<dbReference type="SMART" id="SM00388">
    <property type="entry name" value="HisKA"/>
    <property type="match status" value="1"/>
</dbReference>
<dbReference type="FunFam" id="3.30.70.270:FF:000001">
    <property type="entry name" value="Diguanylate cyclase domain protein"/>
    <property type="match status" value="1"/>
</dbReference>
<dbReference type="PROSITE" id="PS50113">
    <property type="entry name" value="PAC"/>
    <property type="match status" value="3"/>
</dbReference>
<dbReference type="InterPro" id="IPR036097">
    <property type="entry name" value="HisK_dim/P_sf"/>
</dbReference>
<dbReference type="InterPro" id="IPR001610">
    <property type="entry name" value="PAC"/>
</dbReference>
<keyword evidence="11" id="KW-0067">ATP-binding</keyword>
<evidence type="ECO:0000256" key="11">
    <source>
        <dbReference type="ARBA" id="ARBA00022840"/>
    </source>
</evidence>
<evidence type="ECO:0000256" key="10">
    <source>
        <dbReference type="ARBA" id="ARBA00022777"/>
    </source>
</evidence>
<dbReference type="InterPro" id="IPR000700">
    <property type="entry name" value="PAS-assoc_C"/>
</dbReference>
<dbReference type="STRING" id="1619234.SAMN05421730_100276"/>
<evidence type="ECO:0000259" key="23">
    <source>
        <dbReference type="PROSITE" id="PS50113"/>
    </source>
</evidence>
<protein>
    <recommendedName>
        <fullName evidence="16">Circadian input-output histidine kinase CikA</fullName>
        <ecNumber evidence="4">2.7.13.3</ecNumber>
    </recommendedName>
    <alternativeName>
        <fullName evidence="5">Stage 0 sporulation protein A homolog</fullName>
    </alternativeName>
</protein>
<dbReference type="PROSITE" id="PS50110">
    <property type="entry name" value="RESPONSE_REGULATORY"/>
    <property type="match status" value="2"/>
</dbReference>
<evidence type="ECO:0000256" key="18">
    <source>
        <dbReference type="SAM" id="Coils"/>
    </source>
</evidence>
<dbReference type="SUPFAM" id="SSF55874">
    <property type="entry name" value="ATPase domain of HSP90 chaperone/DNA topoisomerase II/histidine kinase"/>
    <property type="match status" value="1"/>
</dbReference>
<dbReference type="Gene3D" id="3.30.70.270">
    <property type="match status" value="1"/>
</dbReference>
<accession>A0A1D3TQ05</accession>
<keyword evidence="13" id="KW-0902">Two-component regulatory system</keyword>
<dbReference type="SMART" id="SM00267">
    <property type="entry name" value="GGDEF"/>
    <property type="match status" value="1"/>
</dbReference>
<feature type="domain" description="PAC" evidence="23">
    <location>
        <begin position="571"/>
        <end position="623"/>
    </location>
</feature>
<evidence type="ECO:0000259" key="20">
    <source>
        <dbReference type="PROSITE" id="PS50109"/>
    </source>
</evidence>
<dbReference type="SMART" id="SM00091">
    <property type="entry name" value="PAS"/>
    <property type="match status" value="6"/>
</dbReference>
<dbReference type="InterPro" id="IPR035965">
    <property type="entry name" value="PAS-like_dom_sf"/>
</dbReference>
<dbReference type="RefSeq" id="WP_091230128.1">
    <property type="nucleotide sequence ID" value="NZ_FMKA01000002.1"/>
</dbReference>
<dbReference type="SUPFAM" id="SSF47384">
    <property type="entry name" value="Homodimeric domain of signal transducing histidine kinase"/>
    <property type="match status" value="1"/>
</dbReference>
<dbReference type="InterPro" id="IPR043128">
    <property type="entry name" value="Rev_trsase/Diguanyl_cyclase"/>
</dbReference>
<dbReference type="InterPro" id="IPR003661">
    <property type="entry name" value="HisK_dim/P_dom"/>
</dbReference>
<dbReference type="InterPro" id="IPR004358">
    <property type="entry name" value="Sig_transdc_His_kin-like_C"/>
</dbReference>
<dbReference type="Pfam" id="PF13188">
    <property type="entry name" value="PAS_8"/>
    <property type="match status" value="1"/>
</dbReference>
<dbReference type="OrthoDB" id="9811620at2"/>
<name>A0A1D3TQ05_9FIRM</name>
<evidence type="ECO:0000256" key="14">
    <source>
        <dbReference type="ARBA" id="ARBA00023136"/>
    </source>
</evidence>
<evidence type="ECO:0000256" key="5">
    <source>
        <dbReference type="ARBA" id="ARBA00018672"/>
    </source>
</evidence>
<dbReference type="NCBIfam" id="TIGR00254">
    <property type="entry name" value="GGDEF"/>
    <property type="match status" value="1"/>
</dbReference>
<keyword evidence="26" id="KW-1185">Reference proteome</keyword>
<feature type="domain" description="Response regulatory" evidence="21">
    <location>
        <begin position="1173"/>
        <end position="1289"/>
    </location>
</feature>
<organism evidence="25 26">
    <name type="scientific">Anaerobium acetethylicum</name>
    <dbReference type="NCBI Taxonomy" id="1619234"/>
    <lineage>
        <taxon>Bacteria</taxon>
        <taxon>Bacillati</taxon>
        <taxon>Bacillota</taxon>
        <taxon>Clostridia</taxon>
        <taxon>Lachnospirales</taxon>
        <taxon>Lachnospiraceae</taxon>
        <taxon>Anaerobium</taxon>
    </lineage>
</organism>
<dbReference type="Pfam" id="PF02518">
    <property type="entry name" value="HATPase_c"/>
    <property type="match status" value="1"/>
</dbReference>
<feature type="compositionally biased region" description="Basic and acidic residues" evidence="19">
    <location>
        <begin position="1130"/>
        <end position="1155"/>
    </location>
</feature>
<evidence type="ECO:0000256" key="9">
    <source>
        <dbReference type="ARBA" id="ARBA00022741"/>
    </source>
</evidence>
<evidence type="ECO:0000256" key="13">
    <source>
        <dbReference type="ARBA" id="ARBA00023012"/>
    </source>
</evidence>
<feature type="domain" description="PAS" evidence="22">
    <location>
        <begin position="371"/>
        <end position="441"/>
    </location>
</feature>
<dbReference type="Pfam" id="PF00989">
    <property type="entry name" value="PAS"/>
    <property type="match status" value="1"/>
</dbReference>
<dbReference type="GO" id="GO:0000155">
    <property type="term" value="F:phosphorelay sensor kinase activity"/>
    <property type="evidence" value="ECO:0007669"/>
    <property type="project" value="InterPro"/>
</dbReference>
<dbReference type="PANTHER" id="PTHR45339:SF1">
    <property type="entry name" value="HYBRID SIGNAL TRANSDUCTION HISTIDINE KINASE J"/>
    <property type="match status" value="1"/>
</dbReference>
<feature type="domain" description="PAS" evidence="22">
    <location>
        <begin position="130"/>
        <end position="183"/>
    </location>
</feature>
<dbReference type="GO" id="GO:0016020">
    <property type="term" value="C:membrane"/>
    <property type="evidence" value="ECO:0007669"/>
    <property type="project" value="UniProtKB-SubCell"/>
</dbReference>
<dbReference type="InterPro" id="IPR000160">
    <property type="entry name" value="GGDEF_dom"/>
</dbReference>
<dbReference type="SUPFAM" id="SSF52172">
    <property type="entry name" value="CheY-like"/>
    <property type="match status" value="2"/>
</dbReference>
<dbReference type="InterPro" id="IPR029787">
    <property type="entry name" value="Nucleotide_cyclase"/>
</dbReference>
<dbReference type="Gene3D" id="3.40.50.2300">
    <property type="match status" value="2"/>
</dbReference>
<dbReference type="InterPro" id="IPR036890">
    <property type="entry name" value="HATPase_C_sf"/>
</dbReference>
<dbReference type="GO" id="GO:0006355">
    <property type="term" value="P:regulation of DNA-templated transcription"/>
    <property type="evidence" value="ECO:0007669"/>
    <property type="project" value="InterPro"/>
</dbReference>
<evidence type="ECO:0000256" key="19">
    <source>
        <dbReference type="SAM" id="MobiDB-lite"/>
    </source>
</evidence>
<dbReference type="FunFam" id="1.10.287.130:FF:000004">
    <property type="entry name" value="Ethylene receptor 1"/>
    <property type="match status" value="1"/>
</dbReference>
<keyword evidence="18" id="KW-0175">Coiled coil</keyword>
<dbReference type="NCBIfam" id="TIGR00229">
    <property type="entry name" value="sensory_box"/>
    <property type="match status" value="6"/>
</dbReference>
<dbReference type="Pfam" id="PF13426">
    <property type="entry name" value="PAS_9"/>
    <property type="match status" value="1"/>
</dbReference>
<evidence type="ECO:0000313" key="26">
    <source>
        <dbReference type="Proteomes" id="UP000199315"/>
    </source>
</evidence>
<evidence type="ECO:0000256" key="7">
    <source>
        <dbReference type="ARBA" id="ARBA00022679"/>
    </source>
</evidence>
<dbReference type="CDD" id="cd01949">
    <property type="entry name" value="GGDEF"/>
    <property type="match status" value="1"/>
</dbReference>
<keyword evidence="14" id="KW-0472">Membrane</keyword>
<evidence type="ECO:0000256" key="4">
    <source>
        <dbReference type="ARBA" id="ARBA00012438"/>
    </source>
</evidence>
<dbReference type="SMART" id="SM00086">
    <property type="entry name" value="PAC"/>
    <property type="match status" value="4"/>
</dbReference>
<dbReference type="PROSITE" id="PS50112">
    <property type="entry name" value="PAS"/>
    <property type="match status" value="5"/>
</dbReference>
<feature type="domain" description="PAS" evidence="22">
    <location>
        <begin position="496"/>
        <end position="568"/>
    </location>
</feature>
<evidence type="ECO:0000259" key="21">
    <source>
        <dbReference type="PROSITE" id="PS50110"/>
    </source>
</evidence>
<dbReference type="InterPro" id="IPR005467">
    <property type="entry name" value="His_kinase_dom"/>
</dbReference>
<dbReference type="InterPro" id="IPR011006">
    <property type="entry name" value="CheY-like_superfamily"/>
</dbReference>
<dbReference type="Pfam" id="PF08447">
    <property type="entry name" value="PAS_3"/>
    <property type="match status" value="1"/>
</dbReference>
<dbReference type="Pfam" id="PF08448">
    <property type="entry name" value="PAS_4"/>
    <property type="match status" value="2"/>
</dbReference>
<feature type="modified residue" description="4-aspartylphosphate" evidence="17">
    <location>
        <position position="1222"/>
    </location>
</feature>
<feature type="region of interest" description="Disordered" evidence="19">
    <location>
        <begin position="1130"/>
        <end position="1168"/>
    </location>
</feature>
<dbReference type="SMART" id="SM00387">
    <property type="entry name" value="HATPase_c"/>
    <property type="match status" value="1"/>
</dbReference>
<comment type="similarity">
    <text evidence="3">In the N-terminal section; belongs to the phytochrome family.</text>
</comment>
<dbReference type="Gene3D" id="3.30.450.20">
    <property type="entry name" value="PAS domain"/>
    <property type="match status" value="6"/>
</dbReference>
<dbReference type="FunFam" id="3.30.565.10:FF:000010">
    <property type="entry name" value="Sensor histidine kinase RcsC"/>
    <property type="match status" value="1"/>
</dbReference>
<feature type="domain" description="PAC" evidence="23">
    <location>
        <begin position="441"/>
        <end position="495"/>
    </location>
</feature>
<dbReference type="CDD" id="cd00130">
    <property type="entry name" value="PAS"/>
    <property type="match status" value="5"/>
</dbReference>
<dbReference type="EC" id="2.7.13.3" evidence="4"/>
<comment type="subcellular location">
    <subcellularLocation>
        <location evidence="2">Membrane</location>
    </subcellularLocation>
</comment>
<dbReference type="InterPro" id="IPR013656">
    <property type="entry name" value="PAS_4"/>
</dbReference>
<feature type="coiled-coil region" evidence="18">
    <location>
        <begin position="740"/>
        <end position="767"/>
    </location>
</feature>
<dbReference type="InterPro" id="IPR013767">
    <property type="entry name" value="PAS_fold"/>
</dbReference>
<evidence type="ECO:0000259" key="24">
    <source>
        <dbReference type="PROSITE" id="PS50887"/>
    </source>
</evidence>
<dbReference type="Pfam" id="PF00072">
    <property type="entry name" value="Response_reg"/>
    <property type="match status" value="1"/>
</dbReference>
<dbReference type="GO" id="GO:0005524">
    <property type="term" value="F:ATP binding"/>
    <property type="evidence" value="ECO:0007669"/>
    <property type="project" value="UniProtKB-KW"/>
</dbReference>